<dbReference type="InterPro" id="IPR057670">
    <property type="entry name" value="SH3_retrovirus"/>
</dbReference>
<protein>
    <recommendedName>
        <fullName evidence="1">Retroviral polymerase SH3-like domain-containing protein</fullName>
    </recommendedName>
</protein>
<reference evidence="2 3" key="1">
    <citation type="journal article" date="2018" name="PLoS Genet.">
        <title>Population sequencing reveals clonal diversity and ancestral inbreeding in the grapevine cultivar Chardonnay.</title>
        <authorList>
            <person name="Roach M.J."/>
            <person name="Johnson D.L."/>
            <person name="Bohlmann J."/>
            <person name="van Vuuren H.J."/>
            <person name="Jones S.J."/>
            <person name="Pretorius I.S."/>
            <person name="Schmidt S.A."/>
            <person name="Borneman A.R."/>
        </authorList>
    </citation>
    <scope>NUCLEOTIDE SEQUENCE [LARGE SCALE GENOMIC DNA]</scope>
    <source>
        <strain evidence="3">cv. Chardonnay</strain>
        <tissue evidence="2">Leaf</tissue>
    </source>
</reference>
<evidence type="ECO:0000259" key="1">
    <source>
        <dbReference type="Pfam" id="PF25597"/>
    </source>
</evidence>
<dbReference type="EMBL" id="QGNW01002280">
    <property type="protein sequence ID" value="RVW21579.1"/>
    <property type="molecule type" value="Genomic_DNA"/>
</dbReference>
<dbReference type="Proteomes" id="UP000288805">
    <property type="component" value="Unassembled WGS sequence"/>
</dbReference>
<feature type="domain" description="Retroviral polymerase SH3-like" evidence="1">
    <location>
        <begin position="121"/>
        <end position="152"/>
    </location>
</feature>
<gene>
    <name evidence="2" type="ORF">CK203_109433</name>
</gene>
<accession>A0A438CEF1</accession>
<comment type="caution">
    <text evidence="2">The sequence shown here is derived from an EMBL/GenBank/DDBJ whole genome shotgun (WGS) entry which is preliminary data.</text>
</comment>
<evidence type="ECO:0000313" key="3">
    <source>
        <dbReference type="Proteomes" id="UP000288805"/>
    </source>
</evidence>
<dbReference type="AlphaFoldDB" id="A0A438CEF1"/>
<proteinExistence type="predicted"/>
<dbReference type="Pfam" id="PF25597">
    <property type="entry name" value="SH3_retrovirus"/>
    <property type="match status" value="1"/>
</dbReference>
<sequence>MLPNSGIENPIITTSNSSTLVASNSILGVPKIEGRKPLDKGSLWCVIVTSLGTLEIDVGNFMESPKTVKRWKTNNPSQATSKPLDYITERIIGHAEEKNELYYLKPPVKDGNSVSQVTFFNSKGYKFYHPSSRKLLTSMDVTFFKHQSYYINTHLQGDNSIEDGMPLLHLNPTLSLPDFESPSAPAYSLNSTYIIKELDICMYARKKSQLFLHSIQTYGRKATRKCTQHPSSNFVSFHSLSPTQLFLSNLTTIESPKNVQEPLGNKNWRDVMNEEMHPLGKNGTWEMVELPRGKPIVGCIEVAQAKDGIVISQHKHIKDLLKEIGLLGYKPVETPIEQNHKLRDSKEELMVD</sequence>
<name>A0A438CEF1_VITVI</name>
<evidence type="ECO:0000313" key="2">
    <source>
        <dbReference type="EMBL" id="RVW21579.1"/>
    </source>
</evidence>
<organism evidence="2 3">
    <name type="scientific">Vitis vinifera</name>
    <name type="common">Grape</name>
    <dbReference type="NCBI Taxonomy" id="29760"/>
    <lineage>
        <taxon>Eukaryota</taxon>
        <taxon>Viridiplantae</taxon>
        <taxon>Streptophyta</taxon>
        <taxon>Embryophyta</taxon>
        <taxon>Tracheophyta</taxon>
        <taxon>Spermatophyta</taxon>
        <taxon>Magnoliopsida</taxon>
        <taxon>eudicotyledons</taxon>
        <taxon>Gunneridae</taxon>
        <taxon>Pentapetalae</taxon>
        <taxon>rosids</taxon>
        <taxon>Vitales</taxon>
        <taxon>Vitaceae</taxon>
        <taxon>Viteae</taxon>
        <taxon>Vitis</taxon>
    </lineage>
</organism>